<keyword evidence="3" id="KW-1185">Reference proteome</keyword>
<feature type="region of interest" description="Disordered" evidence="1">
    <location>
        <begin position="35"/>
        <end position="54"/>
    </location>
</feature>
<dbReference type="EMBL" id="JARPOI010000170">
    <property type="protein sequence ID" value="KAJ9129303.1"/>
    <property type="molecule type" value="Genomic_DNA"/>
</dbReference>
<accession>A0ABQ9KAM7</accession>
<feature type="non-terminal residue" evidence="2">
    <location>
        <position position="152"/>
    </location>
</feature>
<reference evidence="2 3" key="1">
    <citation type="journal article" date="2023" name="Plant Biotechnol. J.">
        <title>Chromosome-level wild Hevea brasiliensis genome provides new tools for genomic-assisted breeding and valuable loci to elevate rubber yield.</title>
        <authorList>
            <person name="Cheng H."/>
            <person name="Song X."/>
            <person name="Hu Y."/>
            <person name="Wu T."/>
            <person name="Yang Q."/>
            <person name="An Z."/>
            <person name="Feng S."/>
            <person name="Deng Z."/>
            <person name="Wu W."/>
            <person name="Zeng X."/>
            <person name="Tu M."/>
            <person name="Wang X."/>
            <person name="Huang H."/>
        </authorList>
    </citation>
    <scope>NUCLEOTIDE SEQUENCE [LARGE SCALE GENOMIC DNA]</scope>
    <source>
        <strain evidence="2">MT/VB/25A 57/8</strain>
    </source>
</reference>
<comment type="caution">
    <text evidence="2">The sequence shown here is derived from an EMBL/GenBank/DDBJ whole genome shotgun (WGS) entry which is preliminary data.</text>
</comment>
<dbReference type="Proteomes" id="UP001174677">
    <property type="component" value="Unassembled WGS sequence"/>
</dbReference>
<evidence type="ECO:0000256" key="1">
    <source>
        <dbReference type="SAM" id="MobiDB-lite"/>
    </source>
</evidence>
<feature type="region of interest" description="Disordered" evidence="1">
    <location>
        <begin position="1"/>
        <end position="25"/>
    </location>
</feature>
<gene>
    <name evidence="2" type="ORF">P3X46_033892</name>
</gene>
<proteinExistence type="predicted"/>
<feature type="non-terminal residue" evidence="2">
    <location>
        <position position="1"/>
    </location>
</feature>
<organism evidence="2 3">
    <name type="scientific">Hevea brasiliensis</name>
    <name type="common">Para rubber tree</name>
    <name type="synonym">Siphonia brasiliensis</name>
    <dbReference type="NCBI Taxonomy" id="3981"/>
    <lineage>
        <taxon>Eukaryota</taxon>
        <taxon>Viridiplantae</taxon>
        <taxon>Streptophyta</taxon>
        <taxon>Embryophyta</taxon>
        <taxon>Tracheophyta</taxon>
        <taxon>Spermatophyta</taxon>
        <taxon>Magnoliopsida</taxon>
        <taxon>eudicotyledons</taxon>
        <taxon>Gunneridae</taxon>
        <taxon>Pentapetalae</taxon>
        <taxon>rosids</taxon>
        <taxon>fabids</taxon>
        <taxon>Malpighiales</taxon>
        <taxon>Euphorbiaceae</taxon>
        <taxon>Crotonoideae</taxon>
        <taxon>Micrandreae</taxon>
        <taxon>Hevea</taxon>
    </lineage>
</organism>
<protein>
    <submittedName>
        <fullName evidence="2">Uncharacterized protein</fullName>
    </submittedName>
</protein>
<sequence length="152" mass="17040">NKLLEPSPPLPPPPPTTNDPRQASTSFTFRVIKEQVPPPPPVAPIVPTQETGTSSQGKIKMMDYLKLDALRYKEGDDPFKYVTIVKMIANELDANDSRDIHMAGFTLKCKKANEWYKSYIVDRANSMTWPQLLTERACTISKNSFSNIEGAL</sequence>
<feature type="compositionally biased region" description="Pro residues" evidence="1">
    <location>
        <begin position="1"/>
        <end position="17"/>
    </location>
</feature>
<evidence type="ECO:0000313" key="3">
    <source>
        <dbReference type="Proteomes" id="UP001174677"/>
    </source>
</evidence>
<name>A0ABQ9KAM7_HEVBR</name>
<evidence type="ECO:0000313" key="2">
    <source>
        <dbReference type="EMBL" id="KAJ9129303.1"/>
    </source>
</evidence>